<accession>A0A9J7BR44</accession>
<dbReference type="CDD" id="cd05008">
    <property type="entry name" value="SIS_GlmS_GlmD_1"/>
    <property type="match status" value="1"/>
</dbReference>
<evidence type="ECO:0000259" key="5">
    <source>
        <dbReference type="PROSITE" id="PS51464"/>
    </source>
</evidence>
<comment type="catalytic activity">
    <reaction evidence="1">
        <text>D-fructose 6-phosphate + L-glutamine = D-glucosamine 6-phosphate + L-glutamate</text>
        <dbReference type="Rhea" id="RHEA:13237"/>
        <dbReference type="ChEBI" id="CHEBI:29985"/>
        <dbReference type="ChEBI" id="CHEBI:58359"/>
        <dbReference type="ChEBI" id="CHEBI:58725"/>
        <dbReference type="ChEBI" id="CHEBI:61527"/>
        <dbReference type="EC" id="2.6.1.16"/>
    </reaction>
</comment>
<dbReference type="InterPro" id="IPR046348">
    <property type="entry name" value="SIS_dom_sf"/>
</dbReference>
<dbReference type="InterPro" id="IPR035466">
    <property type="entry name" value="GlmS/AgaS_SIS"/>
</dbReference>
<dbReference type="GO" id="GO:0006047">
    <property type="term" value="P:UDP-N-acetylglucosamine metabolic process"/>
    <property type="evidence" value="ECO:0007669"/>
    <property type="project" value="TreeGrafter"/>
</dbReference>
<dbReference type="InterPro" id="IPR035490">
    <property type="entry name" value="GlmS/FrlB_SIS"/>
</dbReference>
<dbReference type="Pfam" id="PF01380">
    <property type="entry name" value="SIS"/>
    <property type="match status" value="2"/>
</dbReference>
<dbReference type="GO" id="GO:0006002">
    <property type="term" value="P:fructose 6-phosphate metabolic process"/>
    <property type="evidence" value="ECO:0007669"/>
    <property type="project" value="TreeGrafter"/>
</dbReference>
<dbReference type="SUPFAM" id="SSF53697">
    <property type="entry name" value="SIS domain"/>
    <property type="match status" value="1"/>
</dbReference>
<evidence type="ECO:0000256" key="3">
    <source>
        <dbReference type="ARBA" id="ARBA00016090"/>
    </source>
</evidence>
<evidence type="ECO:0000256" key="4">
    <source>
        <dbReference type="ARBA" id="ARBA00022737"/>
    </source>
</evidence>
<evidence type="ECO:0000256" key="2">
    <source>
        <dbReference type="ARBA" id="ARBA00012916"/>
    </source>
</evidence>
<reference evidence="6" key="1">
    <citation type="submission" date="2021-04" db="EMBL/GenBank/DDBJ databases">
        <title>Phylogenetic analysis of Acidobacteriaceae.</title>
        <authorList>
            <person name="Qiu L."/>
            <person name="Zhang Q."/>
        </authorList>
    </citation>
    <scope>NUCLEOTIDE SEQUENCE</scope>
    <source>
        <strain evidence="6">DSM 25168</strain>
    </source>
</reference>
<gene>
    <name evidence="6" type="ORF">MOP44_27180</name>
</gene>
<dbReference type="GO" id="GO:0097367">
    <property type="term" value="F:carbohydrate derivative binding"/>
    <property type="evidence" value="ECO:0007669"/>
    <property type="project" value="InterPro"/>
</dbReference>
<dbReference type="InterPro" id="IPR001347">
    <property type="entry name" value="SIS_dom"/>
</dbReference>
<dbReference type="AlphaFoldDB" id="A0A9J7BR44"/>
<dbReference type="CDD" id="cd05009">
    <property type="entry name" value="SIS_GlmS_GlmD_2"/>
    <property type="match status" value="1"/>
</dbReference>
<dbReference type="RefSeq" id="WP_260793722.1">
    <property type="nucleotide sequence ID" value="NZ_CP093313.1"/>
</dbReference>
<dbReference type="GO" id="GO:0005829">
    <property type="term" value="C:cytosol"/>
    <property type="evidence" value="ECO:0007669"/>
    <property type="project" value="TreeGrafter"/>
</dbReference>
<name>A0A9J7BR44_9BACT</name>
<dbReference type="PANTHER" id="PTHR10937:SF0">
    <property type="entry name" value="GLUTAMINE--FRUCTOSE-6-PHOSPHATE TRANSAMINASE (ISOMERIZING)"/>
    <property type="match status" value="1"/>
</dbReference>
<evidence type="ECO:0000313" key="7">
    <source>
        <dbReference type="Proteomes" id="UP001059380"/>
    </source>
</evidence>
<dbReference type="GO" id="GO:0006487">
    <property type="term" value="P:protein N-linked glycosylation"/>
    <property type="evidence" value="ECO:0007669"/>
    <property type="project" value="TreeGrafter"/>
</dbReference>
<dbReference type="Proteomes" id="UP001059380">
    <property type="component" value="Chromosome"/>
</dbReference>
<dbReference type="EC" id="2.6.1.16" evidence="2"/>
<dbReference type="PANTHER" id="PTHR10937">
    <property type="entry name" value="GLUCOSAMINE--FRUCTOSE-6-PHOSPHATE AMINOTRANSFERASE, ISOMERIZING"/>
    <property type="match status" value="1"/>
</dbReference>
<dbReference type="PROSITE" id="PS51464">
    <property type="entry name" value="SIS"/>
    <property type="match status" value="2"/>
</dbReference>
<proteinExistence type="predicted"/>
<feature type="domain" description="SIS" evidence="5">
    <location>
        <begin position="39"/>
        <end position="178"/>
    </location>
</feature>
<dbReference type="EMBL" id="CP093313">
    <property type="protein sequence ID" value="UWZ84218.1"/>
    <property type="molecule type" value="Genomic_DNA"/>
</dbReference>
<dbReference type="Gene3D" id="3.40.50.10490">
    <property type="entry name" value="Glucose-6-phosphate isomerase like protein, domain 1"/>
    <property type="match status" value="2"/>
</dbReference>
<keyword evidence="7" id="KW-1185">Reference proteome</keyword>
<feature type="domain" description="SIS" evidence="5">
    <location>
        <begin position="205"/>
        <end position="339"/>
    </location>
</feature>
<evidence type="ECO:0000256" key="1">
    <source>
        <dbReference type="ARBA" id="ARBA00001031"/>
    </source>
</evidence>
<protein>
    <recommendedName>
        <fullName evidence="3">Glutamine--fructose-6-phosphate aminotransferase [isomerizing]</fullName>
        <ecNumber evidence="2">2.6.1.16</ecNumber>
    </recommendedName>
</protein>
<evidence type="ECO:0000313" key="6">
    <source>
        <dbReference type="EMBL" id="UWZ84218.1"/>
    </source>
</evidence>
<sequence length="349" mass="37731">MGFDPESVKGRYLDDLLDQPRALRATWNRLKDDAVFEQIASACAASEFDRVVLTGMGGSFFGFHPLSIELAEHGWTPMMIETSELIHFYPQLLTPRSLVIAVSQSGRSAETVRLLEMNRGSATVIGVTNDASSPLGTEAMFPVLMAAGEEYSVSCKTYVSTLLALNVIGTALCGVERVERLRDLESAPDVAEVYLRNWKSHAAELVELLSGVKDVFLVGRGVSMAAAQAGALIMKESAHVHAEGMSSAAFRHGPFEMLRPDMFVGVFAGDARTRALNEQLLKDVRGTGARAALFAQDAELAACRLQDVPSALMPIAEILPAQMMTLALAALRGREPGKFERVSKITATE</sequence>
<keyword evidence="4" id="KW-0677">Repeat</keyword>
<organism evidence="6 7">
    <name type="scientific">Occallatibacter riparius</name>
    <dbReference type="NCBI Taxonomy" id="1002689"/>
    <lineage>
        <taxon>Bacteria</taxon>
        <taxon>Pseudomonadati</taxon>
        <taxon>Acidobacteriota</taxon>
        <taxon>Terriglobia</taxon>
        <taxon>Terriglobales</taxon>
        <taxon>Acidobacteriaceae</taxon>
        <taxon>Occallatibacter</taxon>
    </lineage>
</organism>
<dbReference type="GO" id="GO:0004360">
    <property type="term" value="F:glutamine-fructose-6-phosphate transaminase (isomerizing) activity"/>
    <property type="evidence" value="ECO:0007669"/>
    <property type="project" value="UniProtKB-EC"/>
</dbReference>
<dbReference type="KEGG" id="orp:MOP44_27180"/>